<evidence type="ECO:0000256" key="1">
    <source>
        <dbReference type="SAM" id="MobiDB-lite"/>
    </source>
</evidence>
<feature type="compositionally biased region" description="Polar residues" evidence="1">
    <location>
        <begin position="40"/>
        <end position="63"/>
    </location>
</feature>
<dbReference type="GeneID" id="89975844"/>
<dbReference type="AlphaFoldDB" id="A0AAV9NPI5"/>
<keyword evidence="3" id="KW-1185">Reference proteome</keyword>
<comment type="caution">
    <text evidence="2">The sequence shown here is derived from an EMBL/GenBank/DDBJ whole genome shotgun (WGS) entry which is preliminary data.</text>
</comment>
<organism evidence="2 3">
    <name type="scientific">Exophiala bonariae</name>
    <dbReference type="NCBI Taxonomy" id="1690606"/>
    <lineage>
        <taxon>Eukaryota</taxon>
        <taxon>Fungi</taxon>
        <taxon>Dikarya</taxon>
        <taxon>Ascomycota</taxon>
        <taxon>Pezizomycotina</taxon>
        <taxon>Eurotiomycetes</taxon>
        <taxon>Chaetothyriomycetidae</taxon>
        <taxon>Chaetothyriales</taxon>
        <taxon>Herpotrichiellaceae</taxon>
        <taxon>Exophiala</taxon>
    </lineage>
</organism>
<name>A0AAV9NPI5_9EURO</name>
<protein>
    <submittedName>
        <fullName evidence="2">Uncharacterized protein</fullName>
    </submittedName>
</protein>
<sequence>MSFAAINSTGVVTRRQSNRSSMKQESSDATEASFEDTLEGNLSRTQNRMGAQDATQSYQQSTHPPCHRPCALVPARLRQEATRLMAMNELVRNRAPTAPSINEVIQLANSIGASLGNNPEYKRSARERTSIARPNASTIPAIPQVTTNLRPEDIPRSPVYMQIPVVSQLRGIGRTSDNGSIHDPPPASPSPIDAVAAFLNGRPIPSTGAAQHEWSLSESEAEQPPAVDNHAMVLTNILDAIRQGVEIYARVASTP</sequence>
<reference evidence="2 3" key="1">
    <citation type="submission" date="2023-08" db="EMBL/GenBank/DDBJ databases">
        <title>Black Yeasts Isolated from many extreme environments.</title>
        <authorList>
            <person name="Coleine C."/>
            <person name="Stajich J.E."/>
            <person name="Selbmann L."/>
        </authorList>
    </citation>
    <scope>NUCLEOTIDE SEQUENCE [LARGE SCALE GENOMIC DNA]</scope>
    <source>
        <strain evidence="2 3">CCFEE 5792</strain>
    </source>
</reference>
<evidence type="ECO:0000313" key="2">
    <source>
        <dbReference type="EMBL" id="KAK5061137.1"/>
    </source>
</evidence>
<dbReference type="EMBL" id="JAVRRD010000003">
    <property type="protein sequence ID" value="KAK5061137.1"/>
    <property type="molecule type" value="Genomic_DNA"/>
</dbReference>
<dbReference type="RefSeq" id="XP_064710234.1">
    <property type="nucleotide sequence ID" value="XM_064851231.1"/>
</dbReference>
<proteinExistence type="predicted"/>
<feature type="compositionally biased region" description="Polar residues" evidence="1">
    <location>
        <begin position="1"/>
        <end position="30"/>
    </location>
</feature>
<gene>
    <name evidence="2" type="ORF">LTR84_007679</name>
</gene>
<dbReference type="Proteomes" id="UP001358417">
    <property type="component" value="Unassembled WGS sequence"/>
</dbReference>
<accession>A0AAV9NPI5</accession>
<feature type="region of interest" description="Disordered" evidence="1">
    <location>
        <begin position="1"/>
        <end position="69"/>
    </location>
</feature>
<evidence type="ECO:0000313" key="3">
    <source>
        <dbReference type="Proteomes" id="UP001358417"/>
    </source>
</evidence>